<dbReference type="InterPro" id="IPR011335">
    <property type="entry name" value="Restrct_endonuc-II-like"/>
</dbReference>
<organism evidence="4">
    <name type="scientific">mine drainage metagenome</name>
    <dbReference type="NCBI Taxonomy" id="410659"/>
    <lineage>
        <taxon>unclassified sequences</taxon>
        <taxon>metagenomes</taxon>
        <taxon>ecological metagenomes</taxon>
    </lineage>
</organism>
<sequence length="230" mass="26285">MISFKDAFYKAIIELYPNGPEWDLVGIITKSPKVYTLSYDSKILSGIFEILTEPIIQKIADDNNLILKKGVQNQYPEFTLYDEASSNEKIAVDMKSTYRQRNVGGDVKPFSFTLGSYRSYLQDPKGTKGILFPYSEYKEHWVIGFVYDRNPACKNVEITNIIEASRLQAPYSNIEYFVQEKHKISGKTPGSGNTTNIGSIKSKTIDSFIEGNGPFQTKEDFENYWRTFVK</sequence>
<proteinExistence type="predicted"/>
<comment type="caution">
    <text evidence="4">The sequence shown here is derived from an EMBL/GenBank/DDBJ whole genome shotgun (WGS) entry which is preliminary data.</text>
</comment>
<gene>
    <name evidence="4" type="primary">ecoRVR</name>
    <name evidence="4" type="ORF">GALL_534050</name>
</gene>
<dbReference type="CDD" id="cd22323">
    <property type="entry name" value="EcoRV-like"/>
    <property type="match status" value="1"/>
</dbReference>
<keyword evidence="3 4" id="KW-0378">Hydrolase</keyword>
<name>A0A1J5PB57_9ZZZZ</name>
<dbReference type="EMBL" id="MLJW01007638">
    <property type="protein sequence ID" value="OIQ65039.1"/>
    <property type="molecule type" value="Genomic_DNA"/>
</dbReference>
<reference evidence="4" key="1">
    <citation type="submission" date="2016-10" db="EMBL/GenBank/DDBJ databases">
        <title>Sequence of Gallionella enrichment culture.</title>
        <authorList>
            <person name="Poehlein A."/>
            <person name="Muehling M."/>
            <person name="Daniel R."/>
        </authorList>
    </citation>
    <scope>NUCLEOTIDE SEQUENCE</scope>
</reference>
<dbReference type="InterPro" id="IPR015314">
    <property type="entry name" value="Restrct_endonuc_II_EcoRV"/>
</dbReference>
<keyword evidence="2" id="KW-0255">Endonuclease</keyword>
<protein>
    <submittedName>
        <fullName evidence="4">Type-2 restriction enzyme EcoRV</fullName>
        <ecNumber evidence="4">3.1.21.4</ecNumber>
    </submittedName>
</protein>
<dbReference type="Gene3D" id="3.40.600.10">
    <property type="entry name" value="DNA mismatch repair MutH/Restriction endonuclease, type II"/>
    <property type="match status" value="1"/>
</dbReference>
<keyword evidence="1" id="KW-0540">Nuclease</keyword>
<evidence type="ECO:0000256" key="2">
    <source>
        <dbReference type="ARBA" id="ARBA00022759"/>
    </source>
</evidence>
<dbReference type="SUPFAM" id="SSF52980">
    <property type="entry name" value="Restriction endonuclease-like"/>
    <property type="match status" value="1"/>
</dbReference>
<evidence type="ECO:0000256" key="3">
    <source>
        <dbReference type="ARBA" id="ARBA00022801"/>
    </source>
</evidence>
<dbReference type="GO" id="GO:0003677">
    <property type="term" value="F:DNA binding"/>
    <property type="evidence" value="ECO:0007669"/>
    <property type="project" value="InterPro"/>
</dbReference>
<accession>A0A1J5PB57</accession>
<evidence type="ECO:0000256" key="1">
    <source>
        <dbReference type="ARBA" id="ARBA00022722"/>
    </source>
</evidence>
<dbReference type="Pfam" id="PF09233">
    <property type="entry name" value="Endonuc-EcoRV"/>
    <property type="match status" value="1"/>
</dbReference>
<dbReference type="AlphaFoldDB" id="A0A1J5PB57"/>
<dbReference type="GO" id="GO:0009036">
    <property type="term" value="F:type II site-specific deoxyribonuclease activity"/>
    <property type="evidence" value="ECO:0007669"/>
    <property type="project" value="UniProtKB-EC"/>
</dbReference>
<dbReference type="EC" id="3.1.21.4" evidence="4"/>
<evidence type="ECO:0000313" key="4">
    <source>
        <dbReference type="EMBL" id="OIQ65039.1"/>
    </source>
</evidence>
<dbReference type="InterPro" id="IPR037057">
    <property type="entry name" value="DNA_rep_MutH/T2_RE_sf"/>
</dbReference>